<dbReference type="Proteomes" id="UP000243745">
    <property type="component" value="Unassembled WGS sequence"/>
</dbReference>
<dbReference type="InterPro" id="IPR022104">
    <property type="entry name" value="DUF3644"/>
</dbReference>
<evidence type="ECO:0000313" key="3">
    <source>
        <dbReference type="Proteomes" id="UP000243745"/>
    </source>
</evidence>
<dbReference type="EMBL" id="FOXF01000028">
    <property type="protein sequence ID" value="SFP48544.1"/>
    <property type="molecule type" value="Genomic_DNA"/>
</dbReference>
<keyword evidence="3" id="KW-1185">Reference proteome</keyword>
<name>A0A662ZI01_9GAMM</name>
<dbReference type="AlphaFoldDB" id="A0A662ZI01"/>
<evidence type="ECO:0000313" key="2">
    <source>
        <dbReference type="EMBL" id="SFP48544.1"/>
    </source>
</evidence>
<evidence type="ECO:0000259" key="1">
    <source>
        <dbReference type="Pfam" id="PF12358"/>
    </source>
</evidence>
<proteinExistence type="predicted"/>
<reference evidence="2 3" key="1">
    <citation type="submission" date="2016-10" db="EMBL/GenBank/DDBJ databases">
        <authorList>
            <person name="Varghese N."/>
            <person name="Submissions S."/>
        </authorList>
    </citation>
    <scope>NUCLEOTIDE SEQUENCE [LARGE SCALE GENOMIC DNA]</scope>
    <source>
        <strain evidence="2 3">DSM 1361</strain>
    </source>
</reference>
<gene>
    <name evidence="2" type="ORF">SAMN02910344_01507</name>
</gene>
<organism evidence="2 3">
    <name type="scientific">Ruminobacter amylophilus</name>
    <dbReference type="NCBI Taxonomy" id="867"/>
    <lineage>
        <taxon>Bacteria</taxon>
        <taxon>Pseudomonadati</taxon>
        <taxon>Pseudomonadota</taxon>
        <taxon>Gammaproteobacteria</taxon>
        <taxon>Aeromonadales</taxon>
        <taxon>Succinivibrionaceae</taxon>
        <taxon>Ruminobacter</taxon>
    </lineage>
</organism>
<protein>
    <recommendedName>
        <fullName evidence="1">DUF3644 domain-containing protein</fullName>
    </recommendedName>
</protein>
<dbReference type="Pfam" id="PF12358">
    <property type="entry name" value="DUF3644"/>
    <property type="match status" value="1"/>
</dbReference>
<sequence length="50" mass="5942">MTIQEQLIDKSKEAFVLAIEIYNKPSIKYRLEGFSFFICNAWELMLRLIS</sequence>
<accession>A0A662ZI01</accession>
<feature type="domain" description="DUF3644" evidence="1">
    <location>
        <begin position="6"/>
        <end position="47"/>
    </location>
</feature>